<dbReference type="AlphaFoldDB" id="A0A1G2QEZ3"/>
<comment type="caution">
    <text evidence="1">The sequence shown here is derived from an EMBL/GenBank/DDBJ whole genome shotgun (WGS) entry which is preliminary data.</text>
</comment>
<name>A0A1G2QEZ3_9BACT</name>
<sequence>MIVIILLALVPVIILEKENRFDLIIAHKPRSKISHERPDQKRFVPRLECEEQLTVDITTTTKKIWQ</sequence>
<dbReference type="EMBL" id="MHTH01000005">
    <property type="protein sequence ID" value="OHA59160.1"/>
    <property type="molecule type" value="Genomic_DNA"/>
</dbReference>
<reference evidence="1 2" key="1">
    <citation type="journal article" date="2016" name="Nat. Commun.">
        <title>Thousands of microbial genomes shed light on interconnected biogeochemical processes in an aquifer system.</title>
        <authorList>
            <person name="Anantharaman K."/>
            <person name="Brown C.T."/>
            <person name="Hug L.A."/>
            <person name="Sharon I."/>
            <person name="Castelle C.J."/>
            <person name="Probst A.J."/>
            <person name="Thomas B.C."/>
            <person name="Singh A."/>
            <person name="Wilkins M.J."/>
            <person name="Karaoz U."/>
            <person name="Brodie E.L."/>
            <person name="Williams K.H."/>
            <person name="Hubbard S.S."/>
            <person name="Banfield J.F."/>
        </authorList>
    </citation>
    <scope>NUCLEOTIDE SEQUENCE [LARGE SCALE GENOMIC DNA]</scope>
</reference>
<organism evidence="1 2">
    <name type="scientific">Candidatus Vogelbacteria bacterium RIFOXYB1_FULL_42_16</name>
    <dbReference type="NCBI Taxonomy" id="1802436"/>
    <lineage>
        <taxon>Bacteria</taxon>
        <taxon>Candidatus Vogeliibacteriota</taxon>
    </lineage>
</organism>
<gene>
    <name evidence="1" type="ORF">A2370_03165</name>
</gene>
<evidence type="ECO:0000313" key="1">
    <source>
        <dbReference type="EMBL" id="OHA59160.1"/>
    </source>
</evidence>
<protein>
    <submittedName>
        <fullName evidence="1">Uncharacterized protein</fullName>
    </submittedName>
</protein>
<accession>A0A1G2QEZ3</accession>
<dbReference type="Proteomes" id="UP000176222">
    <property type="component" value="Unassembled WGS sequence"/>
</dbReference>
<proteinExistence type="predicted"/>
<evidence type="ECO:0000313" key="2">
    <source>
        <dbReference type="Proteomes" id="UP000176222"/>
    </source>
</evidence>